<evidence type="ECO:0000256" key="3">
    <source>
        <dbReference type="ARBA" id="ARBA00022691"/>
    </source>
</evidence>
<dbReference type="EMBL" id="CP043451">
    <property type="protein sequence ID" value="QEM07851.1"/>
    <property type="molecule type" value="Genomic_DNA"/>
</dbReference>
<protein>
    <submittedName>
        <fullName evidence="5">DNA methyltransferase</fullName>
    </submittedName>
</protein>
<dbReference type="PROSITE" id="PS51143">
    <property type="entry name" value="MT_A70"/>
    <property type="match status" value="1"/>
</dbReference>
<proteinExistence type="inferred from homology"/>
<dbReference type="Pfam" id="PF05063">
    <property type="entry name" value="MT-A70"/>
    <property type="match status" value="1"/>
</dbReference>
<evidence type="ECO:0000313" key="5">
    <source>
        <dbReference type="EMBL" id="QEM07851.1"/>
    </source>
</evidence>
<dbReference type="SUPFAM" id="SSF53335">
    <property type="entry name" value="S-adenosyl-L-methionine-dependent methyltransferases"/>
    <property type="match status" value="1"/>
</dbReference>
<name>A0AAE6MLK4_9SPHI</name>
<keyword evidence="2" id="KW-0808">Transferase</keyword>
<dbReference type="InterPro" id="IPR007757">
    <property type="entry name" value="MT-A70-like"/>
</dbReference>
<reference evidence="5 6" key="1">
    <citation type="submission" date="2019-08" db="EMBL/GenBank/DDBJ databases">
        <title>Comparative genome analysis confer to the adaptation heavy metal polluted environment.</title>
        <authorList>
            <person name="Li Y."/>
        </authorList>
    </citation>
    <scope>NUCLEOTIDE SEQUENCE [LARGE SCALE GENOMIC DNA]</scope>
    <source>
        <strain evidence="5 6">P2</strain>
    </source>
</reference>
<keyword evidence="1 5" id="KW-0489">Methyltransferase</keyword>
<comment type="similarity">
    <text evidence="4">Belongs to the MT-A70-like family.</text>
</comment>
<dbReference type="Proteomes" id="UP000250557">
    <property type="component" value="Chromosome"/>
</dbReference>
<gene>
    <name evidence="5" type="ORF">DIU31_031730</name>
</gene>
<evidence type="ECO:0000256" key="4">
    <source>
        <dbReference type="PROSITE-ProRule" id="PRU00489"/>
    </source>
</evidence>
<organism evidence="5 6">
    <name type="scientific">Mucilaginibacter rubeus</name>
    <dbReference type="NCBI Taxonomy" id="2027860"/>
    <lineage>
        <taxon>Bacteria</taxon>
        <taxon>Pseudomonadati</taxon>
        <taxon>Bacteroidota</taxon>
        <taxon>Sphingobacteriia</taxon>
        <taxon>Sphingobacteriales</taxon>
        <taxon>Sphingobacteriaceae</taxon>
        <taxon>Mucilaginibacter</taxon>
    </lineage>
</organism>
<dbReference type="GO" id="GO:0008168">
    <property type="term" value="F:methyltransferase activity"/>
    <property type="evidence" value="ECO:0007669"/>
    <property type="project" value="UniProtKB-KW"/>
</dbReference>
<keyword evidence="3" id="KW-0949">S-adenosyl-L-methionine</keyword>
<evidence type="ECO:0000256" key="2">
    <source>
        <dbReference type="ARBA" id="ARBA00022679"/>
    </source>
</evidence>
<evidence type="ECO:0000256" key="1">
    <source>
        <dbReference type="ARBA" id="ARBA00022603"/>
    </source>
</evidence>
<dbReference type="AlphaFoldDB" id="A0AAE6MLK4"/>
<dbReference type="PANTHER" id="PTHR12829:SF7">
    <property type="entry name" value="N6-ADENOSINE-METHYLTRANSFERASE CATALYTIC SUBUNIT"/>
    <property type="match status" value="1"/>
</dbReference>
<sequence>MFVSPTRLSVKPSTCIAKPYGVLLIDPPWPQLKGGLRKVRPNQGRHLDYGTLSVTAIFDLLDKDVFSRAATPHSLFIWTVESFLSPCEQLVNERGYRRHCRLIWDKGNGMAPCHSIRFAHEYLIWYYKGGFIPVAPAVRGKFLSVFHEASREHSRKPEIAYQLIEQLYPDARRFDVFSRQSRQGWDQYGDQPGFFNL</sequence>
<accession>A0AAE6MLK4</accession>
<dbReference type="PANTHER" id="PTHR12829">
    <property type="entry name" value="N6-ADENOSINE-METHYLTRANSFERASE"/>
    <property type="match status" value="1"/>
</dbReference>
<dbReference type="GO" id="GO:0032259">
    <property type="term" value="P:methylation"/>
    <property type="evidence" value="ECO:0007669"/>
    <property type="project" value="UniProtKB-KW"/>
</dbReference>
<evidence type="ECO:0000313" key="6">
    <source>
        <dbReference type="Proteomes" id="UP000250557"/>
    </source>
</evidence>
<dbReference type="InterPro" id="IPR029063">
    <property type="entry name" value="SAM-dependent_MTases_sf"/>
</dbReference>